<gene>
    <name evidence="2" type="ORF">R1sor_006048</name>
</gene>
<evidence type="ECO:0000313" key="3">
    <source>
        <dbReference type="Proteomes" id="UP001633002"/>
    </source>
</evidence>
<dbReference type="AlphaFoldDB" id="A0ABD3HPU4"/>
<dbReference type="Proteomes" id="UP001633002">
    <property type="component" value="Unassembled WGS sequence"/>
</dbReference>
<name>A0ABD3HPU4_9MARC</name>
<sequence length="256" mass="28122">MHTSRCPKSGRMKMTIETTSYPSNPHRVLVRVINDALSRGRRKLGMSKRTLQNRIEKTYRCRLGTRFEKELTKSLKRMVRSGYLSKADAINHVVVVAVNAQAAHAVVHLTVGSAAARLVAVLGRDRGPGPARDRVPGRDRSVLVVEVEAAAAVVIGGEVVRVVGGEEHEGEGRPRGGVARIPVARSLTHQEVEIHVLESLSVRDKEEKTYSIHAAFEIDLQLHHPSPESDSSSPPPGAETRRQERHVPGRNCACEQ</sequence>
<comment type="caution">
    <text evidence="2">The sequence shown here is derived from an EMBL/GenBank/DDBJ whole genome shotgun (WGS) entry which is preliminary data.</text>
</comment>
<dbReference type="SUPFAM" id="SSF46785">
    <property type="entry name" value="Winged helix' DNA-binding domain"/>
    <property type="match status" value="1"/>
</dbReference>
<accession>A0ABD3HPU4</accession>
<proteinExistence type="predicted"/>
<dbReference type="InterPro" id="IPR036390">
    <property type="entry name" value="WH_DNA-bd_sf"/>
</dbReference>
<keyword evidence="3" id="KW-1185">Reference proteome</keyword>
<protein>
    <submittedName>
        <fullName evidence="2">Uncharacterized protein</fullName>
    </submittedName>
</protein>
<evidence type="ECO:0000313" key="2">
    <source>
        <dbReference type="EMBL" id="KAL3692397.1"/>
    </source>
</evidence>
<dbReference type="EMBL" id="JBJQOH010000003">
    <property type="protein sequence ID" value="KAL3692397.1"/>
    <property type="molecule type" value="Genomic_DNA"/>
</dbReference>
<organism evidence="2 3">
    <name type="scientific">Riccia sorocarpa</name>
    <dbReference type="NCBI Taxonomy" id="122646"/>
    <lineage>
        <taxon>Eukaryota</taxon>
        <taxon>Viridiplantae</taxon>
        <taxon>Streptophyta</taxon>
        <taxon>Embryophyta</taxon>
        <taxon>Marchantiophyta</taxon>
        <taxon>Marchantiopsida</taxon>
        <taxon>Marchantiidae</taxon>
        <taxon>Marchantiales</taxon>
        <taxon>Ricciaceae</taxon>
        <taxon>Riccia</taxon>
    </lineage>
</organism>
<evidence type="ECO:0000256" key="1">
    <source>
        <dbReference type="SAM" id="MobiDB-lite"/>
    </source>
</evidence>
<feature type="region of interest" description="Disordered" evidence="1">
    <location>
        <begin position="219"/>
        <end position="256"/>
    </location>
</feature>
<reference evidence="2 3" key="1">
    <citation type="submission" date="2024-09" db="EMBL/GenBank/DDBJ databases">
        <title>Chromosome-scale assembly of Riccia sorocarpa.</title>
        <authorList>
            <person name="Paukszto L."/>
        </authorList>
    </citation>
    <scope>NUCLEOTIDE SEQUENCE [LARGE SCALE GENOMIC DNA]</scope>
    <source>
        <strain evidence="2">LP-2024</strain>
        <tissue evidence="2">Aerial parts of the thallus</tissue>
    </source>
</reference>